<evidence type="ECO:0000313" key="1">
    <source>
        <dbReference type="EMBL" id="QHN38533.1"/>
    </source>
</evidence>
<dbReference type="AlphaFoldDB" id="A0A857LIK4"/>
<accession>A0A857LIK4</accession>
<dbReference type="PANTHER" id="PTHR30188:SF13">
    <property type="entry name" value="CONSERVED HYPOTHETICAL INTEGRAL MEMBRANE PROTEIN YRBE3B"/>
    <property type="match status" value="1"/>
</dbReference>
<sequence>MSDQGGGVTITKSRAEYYAYEARKQLNKPLKILDGAGEQMSFYGRTLAWIPKTFVHYRREVLRLLAEVAFGTGGLAVVLGTVGVMIMMSGFTGVVVGMQGYAALDQLGSQALTGFLSAYVNTREVAPLVAALALSATVGCGFTAQLGAMRISEEVDAMEVMAVPSVPYLVSTRVIAGFIAVIPLYVLGLISAYFASRTVTTVFNGQSTGSYDHYFNLFLPPEDVLWSFGKVLVFAFVIILVHCYYGYFASGGPAGVGVAVGHAVRAALVLIALLDFFLGLAIWGTTTTVRVGG</sequence>
<protein>
    <submittedName>
        <fullName evidence="1">ABC transporter permease</fullName>
    </submittedName>
</protein>
<organism evidence="1">
    <name type="scientific">Gordonia amarae</name>
    <dbReference type="NCBI Taxonomy" id="36821"/>
    <lineage>
        <taxon>Bacteria</taxon>
        <taxon>Bacillati</taxon>
        <taxon>Actinomycetota</taxon>
        <taxon>Actinomycetes</taxon>
        <taxon>Mycobacteriales</taxon>
        <taxon>Gordoniaceae</taxon>
        <taxon>Gordonia</taxon>
    </lineage>
</organism>
<dbReference type="PANTHER" id="PTHR30188">
    <property type="entry name" value="ABC TRANSPORTER PERMEASE PROTEIN-RELATED"/>
    <property type="match status" value="1"/>
</dbReference>
<gene>
    <name evidence="1" type="ORF">GII30_04500</name>
</gene>
<name>A0A857LIK4_9ACTN</name>
<dbReference type="Pfam" id="PF02405">
    <property type="entry name" value="MlaE"/>
    <property type="match status" value="1"/>
</dbReference>
<reference evidence="1" key="1">
    <citation type="journal article" date="2021" name="Nat. Microbiol.">
        <title>Cocultivation of an ultrasmall environmental parasitic bacterium with lytic ability against bacteria associated with wastewater foams.</title>
        <authorList>
            <person name="Batinovic S."/>
            <person name="Rose J.J.A."/>
            <person name="Ratcliffe J."/>
            <person name="Seviour R.J."/>
            <person name="Petrovski S."/>
        </authorList>
    </citation>
    <scope>NUCLEOTIDE SEQUENCE</scope>
    <source>
        <strain evidence="1">CON44</strain>
    </source>
</reference>
<dbReference type="GO" id="GO:0043190">
    <property type="term" value="C:ATP-binding cassette (ABC) transporter complex"/>
    <property type="evidence" value="ECO:0007669"/>
    <property type="project" value="InterPro"/>
</dbReference>
<dbReference type="EMBL" id="CP045810">
    <property type="protein sequence ID" value="QHN38533.1"/>
    <property type="molecule type" value="Genomic_DNA"/>
</dbReference>
<proteinExistence type="predicted"/>
<dbReference type="GO" id="GO:0005548">
    <property type="term" value="F:phospholipid transporter activity"/>
    <property type="evidence" value="ECO:0007669"/>
    <property type="project" value="TreeGrafter"/>
</dbReference>
<dbReference type="RefSeq" id="WP_005188051.1">
    <property type="nucleotide sequence ID" value="NZ_CP045804.1"/>
</dbReference>
<dbReference type="InterPro" id="IPR030802">
    <property type="entry name" value="Permease_MalE"/>
</dbReference>